<feature type="region of interest" description="Disordered" evidence="1">
    <location>
        <begin position="1"/>
        <end position="43"/>
    </location>
</feature>
<dbReference type="EMBL" id="LJGZ01000057">
    <property type="protein sequence ID" value="OEV19765.1"/>
    <property type="molecule type" value="Genomic_DNA"/>
</dbReference>
<keyword evidence="2" id="KW-1133">Transmembrane helix</keyword>
<feature type="transmembrane region" description="Helical" evidence="2">
    <location>
        <begin position="52"/>
        <end position="71"/>
    </location>
</feature>
<dbReference type="Proteomes" id="UP000175971">
    <property type="component" value="Unassembled WGS sequence"/>
</dbReference>
<keyword evidence="2" id="KW-0472">Membrane</keyword>
<keyword evidence="2" id="KW-0812">Transmembrane</keyword>
<accession>A0A1E7LU71</accession>
<dbReference type="AlphaFoldDB" id="A0A1E7LU71"/>
<dbReference type="RefSeq" id="WP_070201470.1">
    <property type="nucleotide sequence ID" value="NZ_LJGZ01000057.1"/>
</dbReference>
<proteinExistence type="predicted"/>
<gene>
    <name evidence="3" type="ORF">AN221_15560</name>
</gene>
<keyword evidence="4" id="KW-1185">Reference proteome</keyword>
<dbReference type="PATRIC" id="fig|518642.7.peg.5427"/>
<organism evidence="3 4">
    <name type="scientific">Streptomyces nanshensis</name>
    <dbReference type="NCBI Taxonomy" id="518642"/>
    <lineage>
        <taxon>Bacteria</taxon>
        <taxon>Bacillati</taxon>
        <taxon>Actinomycetota</taxon>
        <taxon>Actinomycetes</taxon>
        <taxon>Kitasatosporales</taxon>
        <taxon>Streptomycetaceae</taxon>
        <taxon>Streptomyces</taxon>
    </lineage>
</organism>
<protein>
    <submittedName>
        <fullName evidence="3">Uncharacterized protein</fullName>
    </submittedName>
</protein>
<sequence>MTAPAHPRSPGPTASRRPAVPFHPVASRRRPSVPRHPAALHRPAADHAEIRLPWWAVALPVVAFGALLIMIMSPGQAQAATADPALGQLIERTLQLLSH</sequence>
<reference evidence="3 4" key="1">
    <citation type="journal article" date="2016" name="Front. Microbiol.">
        <title>Comparative Genomics Analysis of Streptomyces Species Reveals Their Adaptation to the Marine Environment and Their Diversity at the Genomic Level.</title>
        <authorList>
            <person name="Tian X."/>
            <person name="Zhang Z."/>
            <person name="Yang T."/>
            <person name="Chen M."/>
            <person name="Li J."/>
            <person name="Chen F."/>
            <person name="Yang J."/>
            <person name="Li W."/>
            <person name="Zhang B."/>
            <person name="Zhang Z."/>
            <person name="Wu J."/>
            <person name="Zhang C."/>
            <person name="Long L."/>
            <person name="Xiao J."/>
        </authorList>
    </citation>
    <scope>NUCLEOTIDE SEQUENCE [LARGE SCALE GENOMIC DNA]</scope>
    <source>
        <strain evidence="3 4">SCSIO M10372</strain>
    </source>
</reference>
<evidence type="ECO:0000313" key="4">
    <source>
        <dbReference type="Proteomes" id="UP000175971"/>
    </source>
</evidence>
<comment type="caution">
    <text evidence="3">The sequence shown here is derived from an EMBL/GenBank/DDBJ whole genome shotgun (WGS) entry which is preliminary data.</text>
</comment>
<evidence type="ECO:0000313" key="3">
    <source>
        <dbReference type="EMBL" id="OEV19765.1"/>
    </source>
</evidence>
<evidence type="ECO:0000256" key="1">
    <source>
        <dbReference type="SAM" id="MobiDB-lite"/>
    </source>
</evidence>
<name>A0A1E7LU71_9ACTN</name>
<evidence type="ECO:0000256" key="2">
    <source>
        <dbReference type="SAM" id="Phobius"/>
    </source>
</evidence>
<dbReference type="OrthoDB" id="4334185at2"/>